<accession>A0A3N4I7J4</accession>
<dbReference type="SMART" id="SM01233">
    <property type="entry name" value="HABP4_PAI-RBP1"/>
    <property type="match status" value="1"/>
</dbReference>
<name>A0A3N4I7J4_ASCIM</name>
<evidence type="ECO:0000256" key="3">
    <source>
        <dbReference type="SAM" id="MobiDB-lite"/>
    </source>
</evidence>
<organism evidence="5 6">
    <name type="scientific">Ascobolus immersus RN42</name>
    <dbReference type="NCBI Taxonomy" id="1160509"/>
    <lineage>
        <taxon>Eukaryota</taxon>
        <taxon>Fungi</taxon>
        <taxon>Dikarya</taxon>
        <taxon>Ascomycota</taxon>
        <taxon>Pezizomycotina</taxon>
        <taxon>Pezizomycetes</taxon>
        <taxon>Pezizales</taxon>
        <taxon>Ascobolaceae</taxon>
        <taxon>Ascobolus</taxon>
    </lineage>
</organism>
<dbReference type="Pfam" id="PF09598">
    <property type="entry name" value="Stm1_N"/>
    <property type="match status" value="1"/>
</dbReference>
<dbReference type="OrthoDB" id="5426471at2759"/>
<feature type="region of interest" description="Disordered" evidence="3">
    <location>
        <begin position="205"/>
        <end position="330"/>
    </location>
</feature>
<dbReference type="STRING" id="1160509.A0A3N4I7J4"/>
<feature type="compositionally biased region" description="Low complexity" evidence="3">
    <location>
        <begin position="166"/>
        <end position="175"/>
    </location>
</feature>
<proteinExistence type="predicted"/>
<dbReference type="GO" id="GO:0003723">
    <property type="term" value="F:RNA binding"/>
    <property type="evidence" value="ECO:0007669"/>
    <property type="project" value="InterPro"/>
</dbReference>
<dbReference type="AlphaFoldDB" id="A0A3N4I7J4"/>
<dbReference type="GO" id="GO:0005737">
    <property type="term" value="C:cytoplasm"/>
    <property type="evidence" value="ECO:0007669"/>
    <property type="project" value="UniProtKB-SubCell"/>
</dbReference>
<dbReference type="Pfam" id="PF04774">
    <property type="entry name" value="HABP4_PAI-RBP1"/>
    <property type="match status" value="1"/>
</dbReference>
<reference evidence="5 6" key="1">
    <citation type="journal article" date="2018" name="Nat. Ecol. Evol.">
        <title>Pezizomycetes genomes reveal the molecular basis of ectomycorrhizal truffle lifestyle.</title>
        <authorList>
            <person name="Murat C."/>
            <person name="Payen T."/>
            <person name="Noel B."/>
            <person name="Kuo A."/>
            <person name="Morin E."/>
            <person name="Chen J."/>
            <person name="Kohler A."/>
            <person name="Krizsan K."/>
            <person name="Balestrini R."/>
            <person name="Da Silva C."/>
            <person name="Montanini B."/>
            <person name="Hainaut M."/>
            <person name="Levati E."/>
            <person name="Barry K.W."/>
            <person name="Belfiori B."/>
            <person name="Cichocki N."/>
            <person name="Clum A."/>
            <person name="Dockter R.B."/>
            <person name="Fauchery L."/>
            <person name="Guy J."/>
            <person name="Iotti M."/>
            <person name="Le Tacon F."/>
            <person name="Lindquist E.A."/>
            <person name="Lipzen A."/>
            <person name="Malagnac F."/>
            <person name="Mello A."/>
            <person name="Molinier V."/>
            <person name="Miyauchi S."/>
            <person name="Poulain J."/>
            <person name="Riccioni C."/>
            <person name="Rubini A."/>
            <person name="Sitrit Y."/>
            <person name="Splivallo R."/>
            <person name="Traeger S."/>
            <person name="Wang M."/>
            <person name="Zifcakova L."/>
            <person name="Wipf D."/>
            <person name="Zambonelli A."/>
            <person name="Paolocci F."/>
            <person name="Nowrousian M."/>
            <person name="Ottonello S."/>
            <person name="Baldrian P."/>
            <person name="Spatafora J.W."/>
            <person name="Henrissat B."/>
            <person name="Nagy L.G."/>
            <person name="Aury J.M."/>
            <person name="Wincker P."/>
            <person name="Grigoriev I.V."/>
            <person name="Bonfante P."/>
            <person name="Martin F.M."/>
        </authorList>
    </citation>
    <scope>NUCLEOTIDE SEQUENCE [LARGE SCALE GENOMIC DNA]</scope>
    <source>
        <strain evidence="5 6">RN42</strain>
    </source>
</reference>
<feature type="compositionally biased region" description="Basic and acidic residues" evidence="3">
    <location>
        <begin position="217"/>
        <end position="229"/>
    </location>
</feature>
<dbReference type="PANTHER" id="PTHR12299">
    <property type="entry name" value="HYALURONIC ACID-BINDING PROTEIN 4"/>
    <property type="match status" value="1"/>
</dbReference>
<feature type="domain" description="Hyaluronan/mRNA-binding protein" evidence="4">
    <location>
        <begin position="114"/>
        <end position="221"/>
    </location>
</feature>
<evidence type="ECO:0000256" key="2">
    <source>
        <dbReference type="ARBA" id="ARBA00022490"/>
    </source>
</evidence>
<feature type="region of interest" description="Disordered" evidence="3">
    <location>
        <begin position="1"/>
        <end position="192"/>
    </location>
</feature>
<feature type="compositionally biased region" description="Low complexity" evidence="3">
    <location>
        <begin position="26"/>
        <end position="35"/>
    </location>
</feature>
<dbReference type="GO" id="GO:0005634">
    <property type="term" value="C:nucleus"/>
    <property type="evidence" value="ECO:0007669"/>
    <property type="project" value="TreeGrafter"/>
</dbReference>
<feature type="compositionally biased region" description="Basic and acidic residues" evidence="3">
    <location>
        <begin position="88"/>
        <end position="122"/>
    </location>
</feature>
<dbReference type="Gene3D" id="6.10.140.1040">
    <property type="match status" value="1"/>
</dbReference>
<dbReference type="InterPro" id="IPR006861">
    <property type="entry name" value="HABP4_PAIRBP1-bd"/>
</dbReference>
<keyword evidence="2" id="KW-0963">Cytoplasm</keyword>
<feature type="compositionally biased region" description="Basic and acidic residues" evidence="3">
    <location>
        <begin position="246"/>
        <end position="306"/>
    </location>
</feature>
<feature type="compositionally biased region" description="Basic and acidic residues" evidence="3">
    <location>
        <begin position="64"/>
        <end position="81"/>
    </location>
</feature>
<evidence type="ECO:0000313" key="6">
    <source>
        <dbReference type="Proteomes" id="UP000275078"/>
    </source>
</evidence>
<protein>
    <recommendedName>
        <fullName evidence="4">Hyaluronan/mRNA-binding protein domain-containing protein</fullName>
    </recommendedName>
</protein>
<gene>
    <name evidence="5" type="ORF">BJ508DRAFT_100370</name>
</gene>
<evidence type="ECO:0000256" key="1">
    <source>
        <dbReference type="ARBA" id="ARBA00004496"/>
    </source>
</evidence>
<keyword evidence="6" id="KW-1185">Reference proteome</keyword>
<sequence length="330" mass="35364">MSVASKNIFELLGNDPDSDGEVKAPTRQVIKQVQTTKKKDVVVEAPAATQKPRNNRKYQGNEAAIRDREAGHEKNKGRTDGVEAGEGGYRHRGDREGGRGGRGASRGDKRGGGRGRPFDRHSQTGRVDTAKATGQGWGANTGDAEWSDEKTGEAIAQGEATGTGYDAADPATAEAEPVKDGEVKEEEPEEKLKTYEEYQQELKEKRAALNAPAQIRKPNEGSRDNKKWENATVLDKVDEDVYVAPKEGKAKAPKERKTKQLLEIEHSYQEPRSERGGRGGRGRGEGRGGRGRGEGRGGNRGGDRPARGGARGGAGASVNLADESAFPALA</sequence>
<comment type="subcellular location">
    <subcellularLocation>
        <location evidence="1">Cytoplasm</location>
    </subcellularLocation>
</comment>
<evidence type="ECO:0000313" key="5">
    <source>
        <dbReference type="EMBL" id="RPA82053.1"/>
    </source>
</evidence>
<dbReference type="InterPro" id="IPR019084">
    <property type="entry name" value="STM1-like_N"/>
</dbReference>
<dbReference type="EMBL" id="ML119674">
    <property type="protein sequence ID" value="RPA82053.1"/>
    <property type="molecule type" value="Genomic_DNA"/>
</dbReference>
<evidence type="ECO:0000259" key="4">
    <source>
        <dbReference type="SMART" id="SM01233"/>
    </source>
</evidence>
<dbReference type="PANTHER" id="PTHR12299:SF17">
    <property type="entry name" value="AT19571P-RELATED"/>
    <property type="match status" value="1"/>
</dbReference>
<dbReference type="InterPro" id="IPR039764">
    <property type="entry name" value="HABP4/SERBP1-like"/>
</dbReference>
<dbReference type="Proteomes" id="UP000275078">
    <property type="component" value="Unassembled WGS sequence"/>
</dbReference>